<proteinExistence type="predicted"/>
<evidence type="ECO:0000313" key="2">
    <source>
        <dbReference type="EMBL" id="MDJ1182047.1"/>
    </source>
</evidence>
<evidence type="ECO:0008006" key="4">
    <source>
        <dbReference type="Google" id="ProtNLM"/>
    </source>
</evidence>
<evidence type="ECO:0000256" key="1">
    <source>
        <dbReference type="SAM" id="Phobius"/>
    </source>
</evidence>
<keyword evidence="3" id="KW-1185">Reference proteome</keyword>
<feature type="transmembrane region" description="Helical" evidence="1">
    <location>
        <begin position="53"/>
        <end position="76"/>
    </location>
</feature>
<evidence type="ECO:0000313" key="3">
    <source>
        <dbReference type="Proteomes" id="UP001232992"/>
    </source>
</evidence>
<dbReference type="Proteomes" id="UP001232992">
    <property type="component" value="Unassembled WGS sequence"/>
</dbReference>
<gene>
    <name evidence="2" type="ORF">PMH09_02460</name>
</gene>
<feature type="transmembrane region" description="Helical" evidence="1">
    <location>
        <begin position="96"/>
        <end position="117"/>
    </location>
</feature>
<keyword evidence="1" id="KW-0812">Transmembrane</keyword>
<sequence length="246" mass="28639">MMMNTDSEQLRISDAQLKEISGVAIQDSFLADYYRIWAKLKQREPEYSQHHPILLQFLGLELALAFVAIVFVFPIALLIAKNLWISSSLEPQYSDLTILVAGLGGLLFLLINLYLYAKSKPLLNLLNILNELEKYEGIVDIFYRMDKLIAENYIEEDRANRDRMVQALHIAKQCFLHALKSERLVRDYRQVHLPDELFEKLNHNLSELIDFDVQGQDSHYARLINETLEIGINVHRELRKLQQINS</sequence>
<reference evidence="2 3" key="1">
    <citation type="submission" date="2023-01" db="EMBL/GenBank/DDBJ databases">
        <title>Novel diversity within Roseofilum (Cyanobacteria; Desertifilaceae) from marine benthic mats with descriptions of four novel species.</title>
        <authorList>
            <person name="Wang Y."/>
            <person name="Berthold D.E."/>
            <person name="Hu J."/>
            <person name="Lefler F.W."/>
            <person name="Laughinghouse H.D. IV."/>
        </authorList>
    </citation>
    <scope>NUCLEOTIDE SEQUENCE [LARGE SCALE GENOMIC DNA]</scope>
    <source>
        <strain evidence="2 3">BLCC-M143</strain>
    </source>
</reference>
<dbReference type="RefSeq" id="WP_283756696.1">
    <property type="nucleotide sequence ID" value="NZ_JAQOSQ010000001.1"/>
</dbReference>
<protein>
    <recommendedName>
        <fullName evidence="4">SMODS and SLOG-associating 2TM effector domain-containing protein</fullName>
    </recommendedName>
</protein>
<keyword evidence="1" id="KW-1133">Transmembrane helix</keyword>
<name>A0ABT7BTC5_9CYAN</name>
<accession>A0ABT7BTC5</accession>
<keyword evidence="1" id="KW-0472">Membrane</keyword>
<organism evidence="2 3">
    <name type="scientific">Roseofilum casamattae BLCC-M143</name>
    <dbReference type="NCBI Taxonomy" id="3022442"/>
    <lineage>
        <taxon>Bacteria</taxon>
        <taxon>Bacillati</taxon>
        <taxon>Cyanobacteriota</taxon>
        <taxon>Cyanophyceae</taxon>
        <taxon>Desertifilales</taxon>
        <taxon>Desertifilaceae</taxon>
        <taxon>Roseofilum</taxon>
        <taxon>Roseofilum casamattae</taxon>
    </lineage>
</organism>
<comment type="caution">
    <text evidence="2">The sequence shown here is derived from an EMBL/GenBank/DDBJ whole genome shotgun (WGS) entry which is preliminary data.</text>
</comment>
<dbReference type="EMBL" id="JAQOSQ010000001">
    <property type="protein sequence ID" value="MDJ1182047.1"/>
    <property type="molecule type" value="Genomic_DNA"/>
</dbReference>